<evidence type="ECO:0000313" key="2">
    <source>
        <dbReference type="Proteomes" id="UP000226031"/>
    </source>
</evidence>
<name>A0A2B7ZG76_9EURO</name>
<accession>A0A2B7ZG76</accession>
<protein>
    <submittedName>
        <fullName evidence="1">Uncharacterized protein</fullName>
    </submittedName>
</protein>
<dbReference type="AlphaFoldDB" id="A0A2B7ZG76"/>
<sequence>MSKYILEKSRHMKMKNVRFNGVKIHLHSLFNLNQRFTNFTSELLGSRFWIPFLSCSDSAQPNQTTLHQSTPTRQLATVTRRLASMLQYSDTIMEWLLLPLDPDLEASLKTRLLVQELLVKSSLKVNESASNTVSRAQWNGRQRLFILLLGLTSSLRLEEGSTALVVGFGGGSTDEATAEVLSVLGAEGQDRENAELRTLGVADGRIALAH</sequence>
<gene>
    <name evidence="1" type="ORF">GX50_05022</name>
</gene>
<keyword evidence="2" id="KW-1185">Reference proteome</keyword>
<comment type="caution">
    <text evidence="1">The sequence shown here is derived from an EMBL/GenBank/DDBJ whole genome shotgun (WGS) entry which is preliminary data.</text>
</comment>
<evidence type="ECO:0000313" key="1">
    <source>
        <dbReference type="EMBL" id="PGH32183.1"/>
    </source>
</evidence>
<proteinExistence type="predicted"/>
<reference evidence="1 2" key="1">
    <citation type="submission" date="2017-10" db="EMBL/GenBank/DDBJ databases">
        <title>Comparative genomics in systemic dimorphic fungi from Ajellomycetaceae.</title>
        <authorList>
            <person name="Munoz J.F."/>
            <person name="Mcewen J.G."/>
            <person name="Clay O.K."/>
            <person name="Cuomo C.A."/>
        </authorList>
    </citation>
    <scope>NUCLEOTIDE SEQUENCE [LARGE SCALE GENOMIC DNA]</scope>
    <source>
        <strain evidence="1 2">UAMH4076</strain>
    </source>
</reference>
<organism evidence="1 2">
    <name type="scientific">[Emmonsia] crescens</name>
    <dbReference type="NCBI Taxonomy" id="73230"/>
    <lineage>
        <taxon>Eukaryota</taxon>
        <taxon>Fungi</taxon>
        <taxon>Dikarya</taxon>
        <taxon>Ascomycota</taxon>
        <taxon>Pezizomycotina</taxon>
        <taxon>Eurotiomycetes</taxon>
        <taxon>Eurotiomycetidae</taxon>
        <taxon>Onygenales</taxon>
        <taxon>Ajellomycetaceae</taxon>
        <taxon>Emergomyces</taxon>
    </lineage>
</organism>
<dbReference type="Proteomes" id="UP000226031">
    <property type="component" value="Unassembled WGS sequence"/>
</dbReference>
<dbReference type="EMBL" id="PDND01000101">
    <property type="protein sequence ID" value="PGH32183.1"/>
    <property type="molecule type" value="Genomic_DNA"/>
</dbReference>